<dbReference type="EMBL" id="NEXJ01000047">
    <property type="protein sequence ID" value="PSN91439.1"/>
    <property type="molecule type" value="Genomic_DNA"/>
</dbReference>
<protein>
    <recommendedName>
        <fullName evidence="7">DNA polymerase</fullName>
        <ecNumber evidence="7">2.7.7.7</ecNumber>
    </recommendedName>
</protein>
<evidence type="ECO:0000259" key="9">
    <source>
        <dbReference type="Pfam" id="PF00136"/>
    </source>
</evidence>
<dbReference type="SUPFAM" id="SSF56672">
    <property type="entry name" value="DNA/RNA polymerases"/>
    <property type="match status" value="1"/>
</dbReference>
<evidence type="ECO:0000313" key="11">
    <source>
        <dbReference type="EMBL" id="PSN91439.1"/>
    </source>
</evidence>
<keyword evidence="7" id="KW-0235">DNA replication</keyword>
<keyword evidence="5 7" id="KW-0238">DNA-binding</keyword>
<evidence type="ECO:0000259" key="10">
    <source>
        <dbReference type="Pfam" id="PF03104"/>
    </source>
</evidence>
<dbReference type="PANTHER" id="PTHR10322">
    <property type="entry name" value="DNA POLYMERASE CATALYTIC SUBUNIT"/>
    <property type="match status" value="1"/>
</dbReference>
<dbReference type="NCBIfam" id="NF004417">
    <property type="entry name" value="PRK05761.1-3"/>
    <property type="match status" value="1"/>
</dbReference>
<dbReference type="Gene3D" id="3.30.420.10">
    <property type="entry name" value="Ribonuclease H-like superfamily/Ribonuclease H"/>
    <property type="match status" value="1"/>
</dbReference>
<dbReference type="InterPro" id="IPR012337">
    <property type="entry name" value="RNaseH-like_sf"/>
</dbReference>
<dbReference type="InterPro" id="IPR006134">
    <property type="entry name" value="DNA-dir_DNA_pol_B_multi_dom"/>
</dbReference>
<dbReference type="GO" id="GO:0000166">
    <property type="term" value="F:nucleotide binding"/>
    <property type="evidence" value="ECO:0007669"/>
    <property type="project" value="InterPro"/>
</dbReference>
<dbReference type="PROSITE" id="PS00116">
    <property type="entry name" value="DNA_POLYMERASE_B"/>
    <property type="match status" value="1"/>
</dbReference>
<dbReference type="Pfam" id="PF03104">
    <property type="entry name" value="DNA_pol_B_exo1"/>
    <property type="match status" value="1"/>
</dbReference>
<dbReference type="GO" id="GO:0003677">
    <property type="term" value="F:DNA binding"/>
    <property type="evidence" value="ECO:0007669"/>
    <property type="project" value="UniProtKB-KW"/>
</dbReference>
<gene>
    <name evidence="11" type="ORF">B9Q08_02935</name>
</gene>
<dbReference type="PRINTS" id="PR00106">
    <property type="entry name" value="DNAPOLB"/>
</dbReference>
<reference evidence="11 12" key="1">
    <citation type="submission" date="2017-04" db="EMBL/GenBank/DDBJ databases">
        <title>Novel microbial lineages endemic to geothermal iron-oxide mats fill important gaps in the evolutionary history of Archaea.</title>
        <authorList>
            <person name="Jay Z.J."/>
            <person name="Beam J.P."/>
            <person name="Dlakic M."/>
            <person name="Rusch D.B."/>
            <person name="Kozubal M.A."/>
            <person name="Inskeep W.P."/>
        </authorList>
    </citation>
    <scope>NUCLEOTIDE SEQUENCE [LARGE SCALE GENOMIC DNA]</scope>
    <source>
        <strain evidence="11">ECH_B_SAG-M15</strain>
    </source>
</reference>
<dbReference type="InterPro" id="IPR050240">
    <property type="entry name" value="DNA_pol_type-B"/>
</dbReference>
<feature type="region of interest" description="Disordered" evidence="8">
    <location>
        <begin position="41"/>
        <end position="60"/>
    </location>
</feature>
<evidence type="ECO:0000256" key="7">
    <source>
        <dbReference type="RuleBase" id="RU000442"/>
    </source>
</evidence>
<dbReference type="AlphaFoldDB" id="A0A2R6AYG8"/>
<dbReference type="InterPro" id="IPR036397">
    <property type="entry name" value="RNaseH_sf"/>
</dbReference>
<keyword evidence="2 7" id="KW-0808">Transferase</keyword>
<dbReference type="Gene3D" id="1.10.132.60">
    <property type="entry name" value="DNA polymerase family B, C-terminal domain"/>
    <property type="match status" value="1"/>
</dbReference>
<feature type="domain" description="DNA-directed DNA polymerase family B exonuclease" evidence="10">
    <location>
        <begin position="180"/>
        <end position="390"/>
    </location>
</feature>
<evidence type="ECO:0000256" key="4">
    <source>
        <dbReference type="ARBA" id="ARBA00022932"/>
    </source>
</evidence>
<comment type="catalytic activity">
    <reaction evidence="6 7">
        <text>DNA(n) + a 2'-deoxyribonucleoside 5'-triphosphate = DNA(n+1) + diphosphate</text>
        <dbReference type="Rhea" id="RHEA:22508"/>
        <dbReference type="Rhea" id="RHEA-COMP:17339"/>
        <dbReference type="Rhea" id="RHEA-COMP:17340"/>
        <dbReference type="ChEBI" id="CHEBI:33019"/>
        <dbReference type="ChEBI" id="CHEBI:61560"/>
        <dbReference type="ChEBI" id="CHEBI:173112"/>
        <dbReference type="EC" id="2.7.7.7"/>
    </reaction>
</comment>
<proteinExistence type="inferred from homology"/>
<dbReference type="InterPro" id="IPR006172">
    <property type="entry name" value="DNA-dir_DNA_pol_B"/>
</dbReference>
<dbReference type="PANTHER" id="PTHR10322:SF20">
    <property type="entry name" value="DNA POLYMERASE 1"/>
    <property type="match status" value="1"/>
</dbReference>
<name>A0A2R6AYG8_9ARCH</name>
<dbReference type="Gene3D" id="3.90.1600.10">
    <property type="entry name" value="Palm domain of DNA polymerase"/>
    <property type="match status" value="1"/>
</dbReference>
<organism evidence="11 12">
    <name type="scientific">Candidatus Marsarchaeota G2 archaeon ECH_B_SAG-M15</name>
    <dbReference type="NCBI Taxonomy" id="1978162"/>
    <lineage>
        <taxon>Archaea</taxon>
        <taxon>Candidatus Marsarchaeota</taxon>
        <taxon>Candidatus Marsarchaeota group 2</taxon>
    </lineage>
</organism>
<keyword evidence="3 7" id="KW-0548">Nucleotidyltransferase</keyword>
<evidence type="ECO:0000256" key="1">
    <source>
        <dbReference type="ARBA" id="ARBA00005755"/>
    </source>
</evidence>
<dbReference type="EC" id="2.7.7.7" evidence="7"/>
<dbReference type="InterPro" id="IPR023211">
    <property type="entry name" value="DNA_pol_palm_dom_sf"/>
</dbReference>
<dbReference type="Pfam" id="PF00136">
    <property type="entry name" value="DNA_pol_B"/>
    <property type="match status" value="1"/>
</dbReference>
<dbReference type="InterPro" id="IPR006133">
    <property type="entry name" value="DNA-dir_DNA_pol_B_exonuc"/>
</dbReference>
<dbReference type="Proteomes" id="UP000240490">
    <property type="component" value="Unassembled WGS sequence"/>
</dbReference>
<evidence type="ECO:0000256" key="8">
    <source>
        <dbReference type="SAM" id="MobiDB-lite"/>
    </source>
</evidence>
<comment type="similarity">
    <text evidence="1 7">Belongs to the DNA polymerase type-B family.</text>
</comment>
<dbReference type="Gene3D" id="3.30.342.10">
    <property type="entry name" value="DNA Polymerase, chain B, domain 1"/>
    <property type="match status" value="1"/>
</dbReference>
<accession>A0A2R6AYG8</accession>
<comment type="caution">
    <text evidence="11">The sequence shown here is derived from an EMBL/GenBank/DDBJ whole genome shotgun (WGS) entry which is preliminary data.</text>
</comment>
<sequence length="900" mass="102269">MDLFGHMFTQLPHFSIEFNYCCMLISIKLVTSLEGLQKSEVESQDAELEEEEREGEEDEVAVSLRLPTPSELSESVLLTVLYDGAEGKAVAILYNKEDKKVYAWYDNTNHHPYLLTDIPIDKLKSLPQVASNKGILGFESVNKYHLLDDKPVKLTKVLGRDPLVIGGRSNSLREKLPVAWEAKIRYANCYMYDRGFRPGTVYKVSNGNLVAVKPEFTEEASKMASSISKGGVDVDVVIDWINILSEPAPDFRRVAVDIEVETAEGRMPNVIEASNRLIAVSFCGSDGLKKVFVLMRSDGEPGDANSLPQDLDVQFFTDEVEMLKQTFNLISSYPIVLSFNGDNFDFRYLKNRAEKLGVPKNQTPIILTQREARLSTGLHLDLYHFFKNKAIQVYAFDAKYKEFGLDSIASALMGKGKVDLGEKFIDNLTPFELANYCFRDAQLTYELTAYNDNLVMKLIVMLMRVSRTGMDDLVRIGVSSWIKNLMYAIHRERNYLIPNPEDIAQRKNTSYTQATIKGKKYKGAIVISPKAGVYFDVVVLDFASLYPSILKEYNLSYETVRCPHPECRNNKVPETEHWVCTKRRGLVSELVGLFRDLRVLWFKPKSKDPTLSGIYRSWYDVVQRALKVYVNASYGVYGAETFPFYCLPVAESTAAIARYVITSTIKKAQDLDMKVLYGDTDSLFVLNPPKQKIDELIAWARGDLKVDLEIDKEFRYVAFSDRKKNYFGVKQDGSVEIKGLLGKKRNTPPFIKHTFQQALEVLSEVKSPEDFEEAKKRVQTLLKDAQTTLKTRKFDVKELAISVMLNKNPDKYDKTTPQHIKAARILIDKLGRDIRAGDIIHYVKTYDGVLPIELAKPSDIDTAKYIELLKSTFEQVLDALNIDFDEAMGERTLESFFTGR</sequence>
<evidence type="ECO:0000256" key="6">
    <source>
        <dbReference type="ARBA" id="ARBA00049244"/>
    </source>
</evidence>
<dbReference type="InterPro" id="IPR042087">
    <property type="entry name" value="DNA_pol_B_thumb"/>
</dbReference>
<dbReference type="InterPro" id="IPR043502">
    <property type="entry name" value="DNA/RNA_pol_sf"/>
</dbReference>
<dbReference type="GO" id="GO:0006261">
    <property type="term" value="P:DNA-templated DNA replication"/>
    <property type="evidence" value="ECO:0007669"/>
    <property type="project" value="TreeGrafter"/>
</dbReference>
<dbReference type="SUPFAM" id="SSF53098">
    <property type="entry name" value="Ribonuclease H-like"/>
    <property type="match status" value="1"/>
</dbReference>
<dbReference type="SMART" id="SM00486">
    <property type="entry name" value="POLBc"/>
    <property type="match status" value="1"/>
</dbReference>
<evidence type="ECO:0000256" key="3">
    <source>
        <dbReference type="ARBA" id="ARBA00022695"/>
    </source>
</evidence>
<dbReference type="GO" id="GO:0003887">
    <property type="term" value="F:DNA-directed DNA polymerase activity"/>
    <property type="evidence" value="ECO:0007669"/>
    <property type="project" value="UniProtKB-KW"/>
</dbReference>
<feature type="domain" description="DNA-directed DNA polymerase family B multifunctional" evidence="9">
    <location>
        <begin position="478"/>
        <end position="847"/>
    </location>
</feature>
<feature type="compositionally biased region" description="Acidic residues" evidence="8">
    <location>
        <begin position="42"/>
        <end position="60"/>
    </location>
</feature>
<keyword evidence="4 7" id="KW-0239">DNA-directed DNA polymerase</keyword>
<dbReference type="Gene3D" id="1.10.287.690">
    <property type="entry name" value="Helix hairpin bin"/>
    <property type="match status" value="1"/>
</dbReference>
<evidence type="ECO:0000313" key="12">
    <source>
        <dbReference type="Proteomes" id="UP000240490"/>
    </source>
</evidence>
<dbReference type="InterPro" id="IPR017964">
    <property type="entry name" value="DNA-dir_DNA_pol_B_CS"/>
</dbReference>
<evidence type="ECO:0000256" key="5">
    <source>
        <dbReference type="ARBA" id="ARBA00023125"/>
    </source>
</evidence>
<evidence type="ECO:0000256" key="2">
    <source>
        <dbReference type="ARBA" id="ARBA00022679"/>
    </source>
</evidence>